<gene>
    <name evidence="2" type="ORF">DMH04_56670</name>
</gene>
<feature type="transmembrane region" description="Helical" evidence="1">
    <location>
        <begin position="39"/>
        <end position="62"/>
    </location>
</feature>
<name>A0A428XNE9_KIBAR</name>
<dbReference type="EMBL" id="QHKI01000173">
    <property type="protein sequence ID" value="RSM56848.1"/>
    <property type="molecule type" value="Genomic_DNA"/>
</dbReference>
<accession>A0A428XNE9</accession>
<keyword evidence="1" id="KW-1133">Transmembrane helix</keyword>
<organism evidence="2 3">
    <name type="scientific">Kibdelosporangium aridum</name>
    <dbReference type="NCBI Taxonomy" id="2030"/>
    <lineage>
        <taxon>Bacteria</taxon>
        <taxon>Bacillati</taxon>
        <taxon>Actinomycetota</taxon>
        <taxon>Actinomycetes</taxon>
        <taxon>Pseudonocardiales</taxon>
        <taxon>Pseudonocardiaceae</taxon>
        <taxon>Kibdelosporangium</taxon>
    </lineage>
</organism>
<dbReference type="Pfam" id="PF25637">
    <property type="entry name" value="DUF7942"/>
    <property type="match status" value="1"/>
</dbReference>
<dbReference type="AlphaFoldDB" id="A0A428XNE9"/>
<dbReference type="Proteomes" id="UP000287547">
    <property type="component" value="Unassembled WGS sequence"/>
</dbReference>
<reference evidence="2 3" key="1">
    <citation type="submission" date="2018-05" db="EMBL/GenBank/DDBJ databases">
        <title>Evolution of GPA BGCs.</title>
        <authorList>
            <person name="Waglechner N."/>
            <person name="Wright G.D."/>
        </authorList>
    </citation>
    <scope>NUCLEOTIDE SEQUENCE [LARGE SCALE GENOMIC DNA]</scope>
    <source>
        <strain evidence="2 3">A82846</strain>
    </source>
</reference>
<protein>
    <submittedName>
        <fullName evidence="2">Uncharacterized protein</fullName>
    </submittedName>
</protein>
<feature type="transmembrane region" description="Helical" evidence="1">
    <location>
        <begin position="68"/>
        <end position="90"/>
    </location>
</feature>
<sequence length="104" mass="11061">MLALATNNWLSRCYLAAVVLTAGSSLYEDIFVSHADASMAYVVPMLLTAPLNMLFTVALNWIPTAAPFYLGVALGALVNSVILGAVVRAVRRRRPSSARPAPTA</sequence>
<comment type="caution">
    <text evidence="2">The sequence shown here is derived from an EMBL/GenBank/DDBJ whole genome shotgun (WGS) entry which is preliminary data.</text>
</comment>
<evidence type="ECO:0000256" key="1">
    <source>
        <dbReference type="SAM" id="Phobius"/>
    </source>
</evidence>
<evidence type="ECO:0000313" key="3">
    <source>
        <dbReference type="Proteomes" id="UP000287547"/>
    </source>
</evidence>
<feature type="transmembrane region" description="Helical" evidence="1">
    <location>
        <begin position="6"/>
        <end position="27"/>
    </location>
</feature>
<keyword evidence="1" id="KW-0812">Transmembrane</keyword>
<keyword evidence="1" id="KW-0472">Membrane</keyword>
<dbReference type="NCBIfam" id="NF046119">
    <property type="entry name" value="memb_SCO4225"/>
    <property type="match status" value="1"/>
</dbReference>
<proteinExistence type="predicted"/>
<evidence type="ECO:0000313" key="2">
    <source>
        <dbReference type="EMBL" id="RSM56848.1"/>
    </source>
</evidence>
<dbReference type="InterPro" id="IPR057702">
    <property type="entry name" value="DUF7942"/>
</dbReference>